<dbReference type="EMBL" id="JAOQJQ010000003">
    <property type="protein sequence ID" value="MCU6762449.1"/>
    <property type="molecule type" value="Genomic_DNA"/>
</dbReference>
<accession>A0ABT2TLP4</accession>
<feature type="compositionally biased region" description="Basic and acidic residues" evidence="1">
    <location>
        <begin position="60"/>
        <end position="78"/>
    </location>
</feature>
<keyword evidence="2" id="KW-0472">Membrane</keyword>
<feature type="compositionally biased region" description="Polar residues" evidence="1">
    <location>
        <begin position="40"/>
        <end position="59"/>
    </location>
</feature>
<dbReference type="InterPro" id="IPR025711">
    <property type="entry name" value="PepSY"/>
</dbReference>
<organism evidence="4 5">
    <name type="scientific">Brotonthovivens ammoniilytica</name>
    <dbReference type="NCBI Taxonomy" id="2981725"/>
    <lineage>
        <taxon>Bacteria</taxon>
        <taxon>Bacillati</taxon>
        <taxon>Bacillota</taxon>
        <taxon>Clostridia</taxon>
        <taxon>Lachnospirales</taxon>
        <taxon>Lachnospiraceae</taxon>
        <taxon>Brotonthovivens</taxon>
    </lineage>
</organism>
<evidence type="ECO:0000256" key="2">
    <source>
        <dbReference type="SAM" id="Phobius"/>
    </source>
</evidence>
<dbReference type="Gene3D" id="3.10.450.40">
    <property type="match status" value="2"/>
</dbReference>
<feature type="region of interest" description="Disordered" evidence="1">
    <location>
        <begin position="151"/>
        <end position="174"/>
    </location>
</feature>
<keyword evidence="2" id="KW-0812">Transmembrane</keyword>
<dbReference type="RefSeq" id="WP_262591077.1">
    <property type="nucleotide sequence ID" value="NZ_JAOQJQ010000003.1"/>
</dbReference>
<protein>
    <submittedName>
        <fullName evidence="4">PepSY domain-containing protein</fullName>
    </submittedName>
</protein>
<dbReference type="Proteomes" id="UP001652442">
    <property type="component" value="Unassembled WGS sequence"/>
</dbReference>
<gene>
    <name evidence="4" type="ORF">OCV88_08895</name>
</gene>
<feature type="region of interest" description="Disordered" evidence="1">
    <location>
        <begin position="39"/>
        <end position="81"/>
    </location>
</feature>
<proteinExistence type="predicted"/>
<keyword evidence="2" id="KW-1133">Transmembrane helix</keyword>
<comment type="caution">
    <text evidence="4">The sequence shown here is derived from an EMBL/GenBank/DDBJ whole genome shotgun (WGS) entry which is preliminary data.</text>
</comment>
<keyword evidence="5" id="KW-1185">Reference proteome</keyword>
<evidence type="ECO:0000313" key="4">
    <source>
        <dbReference type="EMBL" id="MCU6762449.1"/>
    </source>
</evidence>
<evidence type="ECO:0000259" key="3">
    <source>
        <dbReference type="Pfam" id="PF03413"/>
    </source>
</evidence>
<feature type="domain" description="PepSY" evidence="3">
    <location>
        <begin position="178"/>
        <end position="234"/>
    </location>
</feature>
<feature type="domain" description="PepSY" evidence="3">
    <location>
        <begin position="81"/>
        <end position="143"/>
    </location>
</feature>
<feature type="compositionally biased region" description="Low complexity" evidence="1">
    <location>
        <begin position="158"/>
        <end position="174"/>
    </location>
</feature>
<feature type="transmembrane region" description="Helical" evidence="2">
    <location>
        <begin position="12"/>
        <end position="31"/>
    </location>
</feature>
<name>A0ABT2TLP4_9FIRM</name>
<evidence type="ECO:0000313" key="5">
    <source>
        <dbReference type="Proteomes" id="UP001652442"/>
    </source>
</evidence>
<dbReference type="Pfam" id="PF03413">
    <property type="entry name" value="PepSY"/>
    <property type="match status" value="2"/>
</dbReference>
<evidence type="ECO:0000256" key="1">
    <source>
        <dbReference type="SAM" id="MobiDB-lite"/>
    </source>
</evidence>
<reference evidence="4 5" key="1">
    <citation type="journal article" date="2021" name="ISME Commun">
        <title>Automated analysis of genomic sequences facilitates high-throughput and comprehensive description of bacteria.</title>
        <authorList>
            <person name="Hitch T.C.A."/>
        </authorList>
    </citation>
    <scope>NUCLEOTIDE SEQUENCE [LARGE SCALE GENOMIC DNA]</scope>
    <source>
        <strain evidence="4 5">Sanger_109</strain>
    </source>
</reference>
<sequence length="241" mass="26552">MKKINHSKKTGAVVGVCVLAAILIGVSVLGMEKKTRKQNAETAASGTNQEQTVLANQTESVKEAGPDSTVSKETKSEESGITSEQALAAALKDAGLGENEVTVFKNKKEYEDGREVYDLEFITEKLEYSYEILALDGTILKAEREKVDGDIQRKYQRGDSNGSSGSNDSAKSSDIGMEGAKNIALKHAGISGEVQYKKAKLEREDGRYVYEIEFYYNQMEYEYEILASDGRVLDWSAEMED</sequence>